<dbReference type="InterPro" id="IPR007560">
    <property type="entry name" value="Restrct_endonuc_IV_Mrr"/>
</dbReference>
<evidence type="ECO:0000313" key="3">
    <source>
        <dbReference type="Proteomes" id="UP000307574"/>
    </source>
</evidence>
<sequence length="325" mass="37006">MEKYELKEWLEPPENTTKQWFQQRGRVFEHILNQMLSNEEMNPRTSMRPNGEEIDGSFAIGNNFFLIEAKWHASPIPASSLYSFKGKVDGKLIGTIGVFFSMSDYSKDAVDALLSGKELNLILFGRTDLLLIDSGKISMREAITVKLRYAADYGQPYYPLDTYFSKTTSEQSKASGNNWIVLVESEQDVRIIETLFERFNFEAQLKVVPAGGQLAMSSLAEYLTKYSSMDVAAILTPMHGPDIQDEQEKQLREIGIDLVVLRHNLEGWLESYVSAQEYNTLSMLTNRNGKMARRFARFANLEKLLDNTPAFNQLICKLGATIHRQ</sequence>
<reference evidence="2 3" key="1">
    <citation type="submission" date="2019-04" db="EMBL/GenBank/DDBJ databases">
        <title>A reverse ecology approach based on a biological definition of microbial populations.</title>
        <authorList>
            <person name="Arevalo P."/>
            <person name="Vaninsberghe D."/>
            <person name="Elsherbini J."/>
            <person name="Gore J."/>
            <person name="Polz M."/>
        </authorList>
    </citation>
    <scope>NUCLEOTIDE SEQUENCE [LARGE SCALE GENOMIC DNA]</scope>
    <source>
        <strain evidence="2 3">10N.261.46.F4</strain>
    </source>
</reference>
<comment type="caution">
    <text evidence="2">The sequence shown here is derived from an EMBL/GenBank/DDBJ whole genome shotgun (WGS) entry which is preliminary data.</text>
</comment>
<evidence type="ECO:0000259" key="1">
    <source>
        <dbReference type="Pfam" id="PF04471"/>
    </source>
</evidence>
<feature type="domain" description="Restriction endonuclease type IV Mrr" evidence="1">
    <location>
        <begin position="25"/>
        <end position="122"/>
    </location>
</feature>
<dbReference type="Pfam" id="PF04471">
    <property type="entry name" value="Mrr_cat"/>
    <property type="match status" value="1"/>
</dbReference>
<dbReference type="GO" id="GO:0003677">
    <property type="term" value="F:DNA binding"/>
    <property type="evidence" value="ECO:0007669"/>
    <property type="project" value="InterPro"/>
</dbReference>
<dbReference type="GO" id="GO:0009307">
    <property type="term" value="P:DNA restriction-modification system"/>
    <property type="evidence" value="ECO:0007669"/>
    <property type="project" value="InterPro"/>
</dbReference>
<name>A0A4U1YXT6_9VIBR</name>
<dbReference type="SUPFAM" id="SSF52980">
    <property type="entry name" value="Restriction endonuclease-like"/>
    <property type="match status" value="1"/>
</dbReference>
<dbReference type="RefSeq" id="WP_136981507.1">
    <property type="nucleotide sequence ID" value="NZ_SYUV01000130.1"/>
</dbReference>
<protein>
    <recommendedName>
        <fullName evidence="1">Restriction endonuclease type IV Mrr domain-containing protein</fullName>
    </recommendedName>
</protein>
<accession>A0A4U1YXT6</accession>
<dbReference type="GO" id="GO:0004519">
    <property type="term" value="F:endonuclease activity"/>
    <property type="evidence" value="ECO:0007669"/>
    <property type="project" value="InterPro"/>
</dbReference>
<dbReference type="InterPro" id="IPR011335">
    <property type="entry name" value="Restrct_endonuc-II-like"/>
</dbReference>
<dbReference type="EMBL" id="SYUV01000130">
    <property type="protein sequence ID" value="TKF24737.1"/>
    <property type="molecule type" value="Genomic_DNA"/>
</dbReference>
<proteinExistence type="predicted"/>
<dbReference type="Proteomes" id="UP000307574">
    <property type="component" value="Unassembled WGS sequence"/>
</dbReference>
<evidence type="ECO:0000313" key="2">
    <source>
        <dbReference type="EMBL" id="TKF24737.1"/>
    </source>
</evidence>
<organism evidence="2 3">
    <name type="scientific">Vibrio kanaloae</name>
    <dbReference type="NCBI Taxonomy" id="170673"/>
    <lineage>
        <taxon>Bacteria</taxon>
        <taxon>Pseudomonadati</taxon>
        <taxon>Pseudomonadota</taxon>
        <taxon>Gammaproteobacteria</taxon>
        <taxon>Vibrionales</taxon>
        <taxon>Vibrionaceae</taxon>
        <taxon>Vibrio</taxon>
    </lineage>
</organism>
<gene>
    <name evidence="2" type="ORF">FCV50_22925</name>
</gene>
<dbReference type="AlphaFoldDB" id="A0A4U1YXT6"/>